<evidence type="ECO:0000313" key="2">
    <source>
        <dbReference type="EMBL" id="KAE8545097.1"/>
    </source>
</evidence>
<dbReference type="RefSeq" id="WP_153740975.1">
    <property type="nucleotide sequence ID" value="NZ_CAXEXJ010000028.1"/>
</dbReference>
<evidence type="ECO:0000313" key="3">
    <source>
        <dbReference type="Proteomes" id="UP000261325"/>
    </source>
</evidence>
<evidence type="ECO:0000313" key="1">
    <source>
        <dbReference type="EMBL" id="HAC30956.1"/>
    </source>
</evidence>
<reference evidence="1 3" key="1">
    <citation type="journal article" date="2018" name="Nat. Biotechnol.">
        <title>A standardized bacterial taxonomy based on genome phylogeny substantially revises the tree of life.</title>
        <authorList>
            <person name="Parks D.H."/>
            <person name="Chuvochina M."/>
            <person name="Waite D.W."/>
            <person name="Rinke C."/>
            <person name="Skarshewski A."/>
            <person name="Chaumeil P.A."/>
            <person name="Hugenholtz P."/>
        </authorList>
    </citation>
    <scope>NUCLEOTIDE SEQUENCE [LARGE SCALE GENOMIC DNA]</scope>
    <source>
        <strain evidence="1">UBA9049</strain>
    </source>
</reference>
<dbReference type="EMBL" id="WBMP01000010">
    <property type="protein sequence ID" value="KAE8545097.1"/>
    <property type="molecule type" value="Genomic_DNA"/>
</dbReference>
<reference evidence="2 4" key="2">
    <citation type="submission" date="2019-10" db="EMBL/GenBank/DDBJ databases">
        <title>Draft genome sequence of Marinobacter hydrocarbonoclasticus NCT7M from the microbiome of the marine copepod.</title>
        <authorList>
            <person name="Nuttall R."/>
            <person name="Sharma G."/>
            <person name="Moisander P."/>
        </authorList>
    </citation>
    <scope>NUCLEOTIDE SEQUENCE [LARGE SCALE GENOMIC DNA]</scope>
    <source>
        <strain evidence="2 4">NCT7M</strain>
    </source>
</reference>
<dbReference type="AlphaFoldDB" id="A0A350RS10"/>
<accession>A0A350RS10</accession>
<dbReference type="Proteomes" id="UP000469950">
    <property type="component" value="Unassembled WGS sequence"/>
</dbReference>
<comment type="caution">
    <text evidence="1">The sequence shown here is derived from an EMBL/GenBank/DDBJ whole genome shotgun (WGS) entry which is preliminary data.</text>
</comment>
<protein>
    <submittedName>
        <fullName evidence="1">Uncharacterized protein</fullName>
    </submittedName>
</protein>
<evidence type="ECO:0000313" key="4">
    <source>
        <dbReference type="Proteomes" id="UP000469950"/>
    </source>
</evidence>
<dbReference type="EMBL" id="DLYI01000328">
    <property type="protein sequence ID" value="HAC30956.1"/>
    <property type="molecule type" value="Genomic_DNA"/>
</dbReference>
<name>A0A350RS10_MARNT</name>
<organism evidence="1 3">
    <name type="scientific">Marinobacter nauticus</name>
    <name type="common">Marinobacter hydrocarbonoclasticus</name>
    <name type="synonym">Marinobacter aquaeolei</name>
    <dbReference type="NCBI Taxonomy" id="2743"/>
    <lineage>
        <taxon>Bacteria</taxon>
        <taxon>Pseudomonadati</taxon>
        <taxon>Pseudomonadota</taxon>
        <taxon>Gammaproteobacteria</taxon>
        <taxon>Pseudomonadales</taxon>
        <taxon>Marinobacteraceae</taxon>
        <taxon>Marinobacter</taxon>
    </lineage>
</organism>
<sequence length="124" mass="13419">MKMPVVTVTLVSAALLYVLWDQTRGTPAPASAERFSNLATSPASRGEVLDFVVSRVPVFCSEATGRDSGETFNDCVQRANSRSSSCRRTMVGQFPDNVMSEAVFRDLSITMINCLVPQSGVVQP</sequence>
<gene>
    <name evidence="1" type="ORF">DCF82_24570</name>
    <name evidence="2" type="ORF">F6453_2428</name>
</gene>
<dbReference type="Proteomes" id="UP000261325">
    <property type="component" value="Unassembled WGS sequence"/>
</dbReference>
<proteinExistence type="predicted"/>